<dbReference type="InterPro" id="IPR006093">
    <property type="entry name" value="Oxy_OxRdtase_FAD_BS"/>
</dbReference>
<dbReference type="Pfam" id="PF01565">
    <property type="entry name" value="FAD_binding_4"/>
    <property type="match status" value="1"/>
</dbReference>
<evidence type="ECO:0000256" key="2">
    <source>
        <dbReference type="ARBA" id="ARBA00005466"/>
    </source>
</evidence>
<dbReference type="SUPFAM" id="SSF56176">
    <property type="entry name" value="FAD-binding/transporter-associated domain-like"/>
    <property type="match status" value="1"/>
</dbReference>
<dbReference type="InterPro" id="IPR050416">
    <property type="entry name" value="FAD-linked_Oxidoreductase"/>
</dbReference>
<evidence type="ECO:0000256" key="4">
    <source>
        <dbReference type="ARBA" id="ARBA00022827"/>
    </source>
</evidence>
<dbReference type="Proteomes" id="UP000552097">
    <property type="component" value="Unassembled WGS sequence"/>
</dbReference>
<gene>
    <name evidence="7" type="ORF">F4560_001958</name>
</gene>
<keyword evidence="4" id="KW-0274">FAD</keyword>
<evidence type="ECO:0000313" key="7">
    <source>
        <dbReference type="EMBL" id="MBB5802190.1"/>
    </source>
</evidence>
<comment type="similarity">
    <text evidence="2">Belongs to the oxygen-dependent FAD-linked oxidoreductase family.</text>
</comment>
<comment type="caution">
    <text evidence="7">The sequence shown here is derived from an EMBL/GenBank/DDBJ whole genome shotgun (WGS) entry which is preliminary data.</text>
</comment>
<dbReference type="Gene3D" id="3.30.465.10">
    <property type="match status" value="1"/>
</dbReference>
<evidence type="ECO:0000313" key="8">
    <source>
        <dbReference type="Proteomes" id="UP000552097"/>
    </source>
</evidence>
<dbReference type="PANTHER" id="PTHR42973">
    <property type="entry name" value="BINDING OXIDOREDUCTASE, PUTATIVE (AFU_ORTHOLOGUE AFUA_1G17690)-RELATED"/>
    <property type="match status" value="1"/>
</dbReference>
<keyword evidence="3" id="KW-0285">Flavoprotein</keyword>
<dbReference type="AlphaFoldDB" id="A0A7W9HHE0"/>
<organism evidence="7 8">
    <name type="scientific">Saccharothrix ecbatanensis</name>
    <dbReference type="NCBI Taxonomy" id="1105145"/>
    <lineage>
        <taxon>Bacteria</taxon>
        <taxon>Bacillati</taxon>
        <taxon>Actinomycetota</taxon>
        <taxon>Actinomycetes</taxon>
        <taxon>Pseudonocardiales</taxon>
        <taxon>Pseudonocardiaceae</taxon>
        <taxon>Saccharothrix</taxon>
    </lineage>
</organism>
<feature type="domain" description="FAD-binding PCMH-type" evidence="6">
    <location>
        <begin position="49"/>
        <end position="228"/>
    </location>
</feature>
<dbReference type="Gene3D" id="3.40.462.20">
    <property type="match status" value="1"/>
</dbReference>
<dbReference type="RefSeq" id="WP_184918753.1">
    <property type="nucleotide sequence ID" value="NZ_JACHMO010000001.1"/>
</dbReference>
<protein>
    <recommendedName>
        <fullName evidence="6">FAD-binding PCMH-type domain-containing protein</fullName>
    </recommendedName>
</protein>
<accession>A0A7W9HHE0</accession>
<reference evidence="7 8" key="1">
    <citation type="submission" date="2020-08" db="EMBL/GenBank/DDBJ databases">
        <title>Sequencing the genomes of 1000 actinobacteria strains.</title>
        <authorList>
            <person name="Klenk H.-P."/>
        </authorList>
    </citation>
    <scope>NUCLEOTIDE SEQUENCE [LARGE SCALE GENOMIC DNA]</scope>
    <source>
        <strain evidence="7 8">DSM 45486</strain>
    </source>
</reference>
<dbReference type="GO" id="GO:0071949">
    <property type="term" value="F:FAD binding"/>
    <property type="evidence" value="ECO:0007669"/>
    <property type="project" value="InterPro"/>
</dbReference>
<dbReference type="PROSITE" id="PS51387">
    <property type="entry name" value="FAD_PCMH"/>
    <property type="match status" value="1"/>
</dbReference>
<evidence type="ECO:0000256" key="1">
    <source>
        <dbReference type="ARBA" id="ARBA00001974"/>
    </source>
</evidence>
<evidence type="ECO:0000256" key="5">
    <source>
        <dbReference type="ARBA" id="ARBA00023002"/>
    </source>
</evidence>
<dbReference type="PANTHER" id="PTHR42973:SF39">
    <property type="entry name" value="FAD-BINDING PCMH-TYPE DOMAIN-CONTAINING PROTEIN"/>
    <property type="match status" value="1"/>
</dbReference>
<proteinExistence type="inferred from homology"/>
<dbReference type="InterPro" id="IPR006094">
    <property type="entry name" value="Oxid_FAD_bind_N"/>
</dbReference>
<keyword evidence="8" id="KW-1185">Reference proteome</keyword>
<keyword evidence="5" id="KW-0560">Oxidoreductase</keyword>
<comment type="cofactor">
    <cofactor evidence="1">
        <name>FAD</name>
        <dbReference type="ChEBI" id="CHEBI:57692"/>
    </cofactor>
</comment>
<dbReference type="Pfam" id="PF08031">
    <property type="entry name" value="BBE"/>
    <property type="match status" value="1"/>
</dbReference>
<evidence type="ECO:0000259" key="6">
    <source>
        <dbReference type="PROSITE" id="PS51387"/>
    </source>
</evidence>
<dbReference type="InterPro" id="IPR036318">
    <property type="entry name" value="FAD-bd_PCMH-like_sf"/>
</dbReference>
<dbReference type="InterPro" id="IPR016166">
    <property type="entry name" value="FAD-bd_PCMH"/>
</dbReference>
<dbReference type="InterPro" id="IPR012951">
    <property type="entry name" value="BBE"/>
</dbReference>
<evidence type="ECO:0000256" key="3">
    <source>
        <dbReference type="ARBA" id="ARBA00022630"/>
    </source>
</evidence>
<dbReference type="EMBL" id="JACHMO010000001">
    <property type="protein sequence ID" value="MBB5802190.1"/>
    <property type="molecule type" value="Genomic_DNA"/>
</dbReference>
<name>A0A7W9HHE0_9PSEU</name>
<dbReference type="PROSITE" id="PS00862">
    <property type="entry name" value="OX2_COVAL_FAD"/>
    <property type="match status" value="1"/>
</dbReference>
<sequence>MPDVANTVAKPAERSDVISERNDVVGPVVVTQDDPRYADLSIRGANARMVARPESFQLARNTTEVVRAVTDAVRSGKRIVARSGGHCYENFVSDSSVRIVLDMSEMNAVYFDRERRAFAVEAGATLVHVYQRLFLGWGVTFPGGSCDLGAGGHICGGGYGPLSRKHGLAVDYLAAVEVVVVDRSGTPRVVVATRDPDDPNHDLWWAHTGGGGGNFGVVTRYWLSTPGAPGDAPSDLLPKAPAGVLSSQVMWPWATMDEKSFHRIVRNHGEWHERNSDPASPYNGLYGGLVLLGRGFGEGAGPAVLSFSQIDATDPEADGKLADYVAAIADGVGADPMIAPVTSSPWMALMVKQARLQETPGVRVKLKAAYLKRCYTERQISTCYEWLSTPDPDRGEAAVALQSMGGQTNAVARDATAVAFRDTVLQALYYSTWAEESQDEAALDWMRRFYREMYAETGGVPVPGDVDGGCFVNFPDNDLADPRWNTSGVPWPELFYRDNYPRLRQAKAKWDPNNVFRHALSIELPE</sequence>
<dbReference type="GO" id="GO:0016491">
    <property type="term" value="F:oxidoreductase activity"/>
    <property type="evidence" value="ECO:0007669"/>
    <property type="project" value="UniProtKB-KW"/>
</dbReference>
<dbReference type="InterPro" id="IPR016169">
    <property type="entry name" value="FAD-bd_PCMH_sub2"/>
</dbReference>